<evidence type="ECO:0000313" key="2">
    <source>
        <dbReference type="Proteomes" id="UP000623467"/>
    </source>
</evidence>
<comment type="caution">
    <text evidence="1">The sequence shown here is derived from an EMBL/GenBank/DDBJ whole genome shotgun (WGS) entry which is preliminary data.</text>
</comment>
<organism evidence="1 2">
    <name type="scientific">Mycena sanguinolenta</name>
    <dbReference type="NCBI Taxonomy" id="230812"/>
    <lineage>
        <taxon>Eukaryota</taxon>
        <taxon>Fungi</taxon>
        <taxon>Dikarya</taxon>
        <taxon>Basidiomycota</taxon>
        <taxon>Agaricomycotina</taxon>
        <taxon>Agaricomycetes</taxon>
        <taxon>Agaricomycetidae</taxon>
        <taxon>Agaricales</taxon>
        <taxon>Marasmiineae</taxon>
        <taxon>Mycenaceae</taxon>
        <taxon>Mycena</taxon>
    </lineage>
</organism>
<dbReference type="AlphaFoldDB" id="A0A8H7D069"/>
<dbReference type="Proteomes" id="UP000623467">
    <property type="component" value="Unassembled WGS sequence"/>
</dbReference>
<keyword evidence="2" id="KW-1185">Reference proteome</keyword>
<dbReference type="EMBL" id="JACAZH010000010">
    <property type="protein sequence ID" value="KAF7357099.1"/>
    <property type="molecule type" value="Genomic_DNA"/>
</dbReference>
<name>A0A8H7D069_9AGAR</name>
<reference evidence="1" key="1">
    <citation type="submission" date="2020-05" db="EMBL/GenBank/DDBJ databases">
        <title>Mycena genomes resolve the evolution of fungal bioluminescence.</title>
        <authorList>
            <person name="Tsai I.J."/>
        </authorList>
    </citation>
    <scope>NUCLEOTIDE SEQUENCE</scope>
    <source>
        <strain evidence="1">160909Yilan</strain>
    </source>
</reference>
<proteinExistence type="predicted"/>
<sequence length="207" mass="22834">MRGQTGAACVRLSCIASCFTLTPHIKDRLAPPPLSLYCNCRQSHGPGSRTFVVVRRNRPQQRRGRSSKSVFCTSDPWWRPVVHAGLLAVTTFGYWAVSKVIAVAISHVTGVFSKTLRCACVAHVLRHLCSRGGIRAPLLWEYQVIVRSTKMLCSPRSFSPPSVVKEGFEHFLGMATATQAARMSDLLPLVTTLLAPCLSWWASLPSR</sequence>
<protein>
    <submittedName>
        <fullName evidence="1">Uncharacterized protein</fullName>
    </submittedName>
</protein>
<accession>A0A8H7D069</accession>
<evidence type="ECO:0000313" key="1">
    <source>
        <dbReference type="EMBL" id="KAF7357099.1"/>
    </source>
</evidence>
<gene>
    <name evidence="1" type="ORF">MSAN_01304000</name>
</gene>